<name>A0A225ULH2_9STRA</name>
<reference evidence="2" key="1">
    <citation type="submission" date="2017-03" db="EMBL/GenBank/DDBJ databases">
        <title>Phytopthora megakarya and P. palmivora, two closely related causual agents of cacao black pod achieved similar genome size and gene model numbers by different mechanisms.</title>
        <authorList>
            <person name="Ali S."/>
            <person name="Shao J."/>
            <person name="Larry D.J."/>
            <person name="Kronmiller B."/>
            <person name="Shen D."/>
            <person name="Strem M.D."/>
            <person name="Melnick R.L."/>
            <person name="Guiltinan M.J."/>
            <person name="Tyler B.M."/>
            <person name="Meinhardt L.W."/>
            <person name="Bailey B.A."/>
        </authorList>
    </citation>
    <scope>NUCLEOTIDE SEQUENCE [LARGE SCALE GENOMIC DNA]</scope>
    <source>
        <strain evidence="2">zdho120</strain>
    </source>
</reference>
<dbReference type="CDD" id="cd21037">
    <property type="entry name" value="MLKL_NTD"/>
    <property type="match status" value="1"/>
</dbReference>
<sequence>MSCLFDLLIPGVGLVGDVLAKALQLCNEMKEGQDACRRVYGKLSEILAFLRQLDEQGLLPPSEKIYKYTIVLRRYLRYLERYRGQNIVGRLPKHHEMVNELGLIHEDIDMLLKLFNLTSAVSMLNWKQQWQINRQNNFCSIAFCRK</sequence>
<comment type="caution">
    <text evidence="1">The sequence shown here is derived from an EMBL/GenBank/DDBJ whole genome shotgun (WGS) entry which is preliminary data.</text>
</comment>
<proteinExistence type="predicted"/>
<keyword evidence="2" id="KW-1185">Reference proteome</keyword>
<organism evidence="1 2">
    <name type="scientific">Phytophthora megakarya</name>
    <dbReference type="NCBI Taxonomy" id="4795"/>
    <lineage>
        <taxon>Eukaryota</taxon>
        <taxon>Sar</taxon>
        <taxon>Stramenopiles</taxon>
        <taxon>Oomycota</taxon>
        <taxon>Peronosporomycetes</taxon>
        <taxon>Peronosporales</taxon>
        <taxon>Peronosporaceae</taxon>
        <taxon>Phytophthora</taxon>
    </lineage>
</organism>
<evidence type="ECO:0000313" key="1">
    <source>
        <dbReference type="EMBL" id="OWY93942.1"/>
    </source>
</evidence>
<keyword evidence="1" id="KW-0723">Serine/threonine-protein kinase</keyword>
<keyword evidence="1" id="KW-0418">Kinase</keyword>
<evidence type="ECO:0000313" key="2">
    <source>
        <dbReference type="Proteomes" id="UP000198211"/>
    </source>
</evidence>
<accession>A0A225ULH2</accession>
<gene>
    <name evidence="1" type="ORF">PHMEG_00036473</name>
</gene>
<dbReference type="InterPro" id="IPR059179">
    <property type="entry name" value="MLKL-like_MCAfunc"/>
</dbReference>
<keyword evidence="1" id="KW-0808">Transferase</keyword>
<dbReference type="OrthoDB" id="98043at2759"/>
<protein>
    <submittedName>
        <fullName evidence="1">Serine/threonine protein kinase</fullName>
    </submittedName>
</protein>
<dbReference type="Proteomes" id="UP000198211">
    <property type="component" value="Unassembled WGS sequence"/>
</dbReference>
<dbReference type="AlphaFoldDB" id="A0A225ULH2"/>
<dbReference type="GO" id="GO:0004674">
    <property type="term" value="F:protein serine/threonine kinase activity"/>
    <property type="evidence" value="ECO:0007669"/>
    <property type="project" value="UniProtKB-KW"/>
</dbReference>
<dbReference type="EMBL" id="NBNE01015170">
    <property type="protein sequence ID" value="OWY93942.1"/>
    <property type="molecule type" value="Genomic_DNA"/>
</dbReference>